<proteinExistence type="predicted"/>
<dbReference type="Pfam" id="PF09314">
    <property type="entry name" value="DUF1972"/>
    <property type="match status" value="1"/>
</dbReference>
<keyword evidence="5" id="KW-1185">Reference proteome</keyword>
<accession>A0ABU0XRV5</accession>
<organism evidence="4 5">
    <name type="scientific">Janthinobacterium lividum</name>
    <dbReference type="NCBI Taxonomy" id="29581"/>
    <lineage>
        <taxon>Bacteria</taxon>
        <taxon>Pseudomonadati</taxon>
        <taxon>Pseudomonadota</taxon>
        <taxon>Betaproteobacteria</taxon>
        <taxon>Burkholderiales</taxon>
        <taxon>Oxalobacteraceae</taxon>
        <taxon>Janthinobacterium</taxon>
    </lineage>
</organism>
<evidence type="ECO:0000259" key="2">
    <source>
        <dbReference type="Pfam" id="PF00534"/>
    </source>
</evidence>
<feature type="domain" description="DUF1972" evidence="3">
    <location>
        <begin position="3"/>
        <end position="171"/>
    </location>
</feature>
<sequence>MKIAIIGTVGLPAKYGGWETLTEHLTDNLCGKFDITVYCSGKKYAEQPPTYKGVKLKYVNLDANGVQSIPYDIVSMLSALRYADVLVILGVSGCIFLPVIKLLSKKKVIVNIDGMEWRRAKWGRFAKWFLKLSEATAVRFADVTIADNKAIQQYVSAQYGRPSELIAYGADHVTQQPISGEVLQRFPFLQHDYAFKVCRIEPENNVHLIIDVFASQTRMPLVIVGNWANSAYGQELKQKYAQVAHVHLLDPIYDQAILNQLRSNCRMYVHGHSAGGTNPSLVEAMYLGLPILAFGVSYNRETTQNQARYFDDEAGLLAILNTVQPDELQAIGRTMKRIAEENYTWSTISAKYAALFDTPRQAR</sequence>
<evidence type="ECO:0000259" key="3">
    <source>
        <dbReference type="Pfam" id="PF09314"/>
    </source>
</evidence>
<dbReference type="EMBL" id="JAVFKP010000002">
    <property type="protein sequence ID" value="MDQ4626258.1"/>
    <property type="molecule type" value="Genomic_DNA"/>
</dbReference>
<dbReference type="Proteomes" id="UP001237592">
    <property type="component" value="Unassembled WGS sequence"/>
</dbReference>
<dbReference type="InterPro" id="IPR001296">
    <property type="entry name" value="Glyco_trans_1"/>
</dbReference>
<comment type="caution">
    <text evidence="4">The sequence shown here is derived from an EMBL/GenBank/DDBJ whole genome shotgun (WGS) entry which is preliminary data.</text>
</comment>
<evidence type="ECO:0000313" key="5">
    <source>
        <dbReference type="Proteomes" id="UP001237592"/>
    </source>
</evidence>
<dbReference type="RefSeq" id="WP_070254297.1">
    <property type="nucleotide sequence ID" value="NZ_CBCRWJ010000003.1"/>
</dbReference>
<dbReference type="PANTHER" id="PTHR46401">
    <property type="entry name" value="GLYCOSYLTRANSFERASE WBBK-RELATED"/>
    <property type="match status" value="1"/>
</dbReference>
<dbReference type="InterPro" id="IPR015393">
    <property type="entry name" value="DUF1972"/>
</dbReference>
<gene>
    <name evidence="4" type="ORF">RB624_10220</name>
</gene>
<dbReference type="SUPFAM" id="SSF53756">
    <property type="entry name" value="UDP-Glycosyltransferase/glycogen phosphorylase"/>
    <property type="match status" value="1"/>
</dbReference>
<evidence type="ECO:0000313" key="4">
    <source>
        <dbReference type="EMBL" id="MDQ4626258.1"/>
    </source>
</evidence>
<protein>
    <submittedName>
        <fullName evidence="4">DUF1972 domain-containing protein</fullName>
    </submittedName>
</protein>
<reference evidence="4 5" key="1">
    <citation type="submission" date="2023-08" db="EMBL/GenBank/DDBJ databases">
        <title>Draft genome sequence of Janthinobacterium lividum.</title>
        <authorList>
            <person name="Chun B.H."/>
            <person name="Lee Y."/>
        </authorList>
    </citation>
    <scope>NUCLEOTIDE SEQUENCE [LARGE SCALE GENOMIC DNA]</scope>
    <source>
        <strain evidence="4 5">AMJK</strain>
    </source>
</reference>
<keyword evidence="1" id="KW-0808">Transferase</keyword>
<feature type="domain" description="Glycosyl transferase family 1" evidence="2">
    <location>
        <begin position="193"/>
        <end position="306"/>
    </location>
</feature>
<evidence type="ECO:0000256" key="1">
    <source>
        <dbReference type="ARBA" id="ARBA00022679"/>
    </source>
</evidence>
<dbReference type="PANTHER" id="PTHR46401:SF2">
    <property type="entry name" value="GLYCOSYLTRANSFERASE WBBK-RELATED"/>
    <property type="match status" value="1"/>
</dbReference>
<name>A0ABU0XRV5_9BURK</name>
<dbReference type="Gene3D" id="3.40.50.2000">
    <property type="entry name" value="Glycogen Phosphorylase B"/>
    <property type="match status" value="2"/>
</dbReference>
<dbReference type="Pfam" id="PF00534">
    <property type="entry name" value="Glycos_transf_1"/>
    <property type="match status" value="1"/>
</dbReference>